<dbReference type="CDD" id="cd05121">
    <property type="entry name" value="ABC1_ADCK3-like"/>
    <property type="match status" value="1"/>
</dbReference>
<dbReference type="AlphaFoldDB" id="A0A9W6FU61"/>
<evidence type="ECO:0000256" key="1">
    <source>
        <dbReference type="ARBA" id="ARBA00009670"/>
    </source>
</evidence>
<keyword evidence="2" id="KW-0472">Membrane</keyword>
<gene>
    <name evidence="4" type="ORF">DAMNIGENAA_23740</name>
</gene>
<name>A0A9W6FU61_9BACT</name>
<dbReference type="GO" id="GO:0005524">
    <property type="term" value="F:ATP binding"/>
    <property type="evidence" value="ECO:0007669"/>
    <property type="project" value="InterPro"/>
</dbReference>
<dbReference type="EMBL" id="BSDR01000001">
    <property type="protein sequence ID" value="GLI34941.1"/>
    <property type="molecule type" value="Genomic_DNA"/>
</dbReference>
<organism evidence="4 5">
    <name type="scientific">Desulforhabdus amnigena</name>
    <dbReference type="NCBI Taxonomy" id="40218"/>
    <lineage>
        <taxon>Bacteria</taxon>
        <taxon>Pseudomonadati</taxon>
        <taxon>Thermodesulfobacteriota</taxon>
        <taxon>Syntrophobacteria</taxon>
        <taxon>Syntrophobacterales</taxon>
        <taxon>Syntrophobacteraceae</taxon>
        <taxon>Desulforhabdus</taxon>
    </lineage>
</organism>
<dbReference type="PANTHER" id="PTHR10566">
    <property type="entry name" value="CHAPERONE-ACTIVITY OF BC1 COMPLEX CABC1 -RELATED"/>
    <property type="match status" value="1"/>
</dbReference>
<sequence>MKFSRRLSSIRGIRRFGTITRVLLKHGMGDAVERLFSVKERKTRGSEDGDILLKSGFPSPRRIRLVLEELGPSFVKLGQLMSTRADLFPPDYIEEFKKLQDHVPPIPFDDVKGVIERELKRPLDELFAEFDPQSIAAASVGQVHIARLFTGEKVAVKIIRPGIDKKIREDIQLMYNLAEKVEGSFEVGRIIGAVNLVKEFERIIFRELDMLIEAGSIEKFAGNFKEIDEIYIPKVYWDQTTKSVLVMEHIDGIKMDDVETIRAHGIDPKEVALIGLRSFSRQLMKFGFFHADPHPGNTIVMYDGRVSLVDFGITGYLDDETMRQIANLFLGYAEHDYDMIMDALQEAGLINEETMDLAAFRIDLKDVSEAFYGRSLQNISVRDVYDQVMGLVLKYHVHLPRNLMLLLKTFIQTEALGKILGSDASILEVTKPYARELLQRGIDARSMLKNMGRDARITGNYMKSVPKFVHDILRQTAKGKQRVEMQHTGFEDLGGQLEKGVNRLTVGMIIAASIIAGAMVLNSGQKILDLTIDFMGLQTLPLTALLGVLGYMVATVLGLWLVLSIFRSGKL</sequence>
<dbReference type="Gene3D" id="1.10.510.10">
    <property type="entry name" value="Transferase(Phosphotransferase) domain 1"/>
    <property type="match status" value="1"/>
</dbReference>
<keyword evidence="5" id="KW-1185">Reference proteome</keyword>
<evidence type="ECO:0000256" key="2">
    <source>
        <dbReference type="SAM" id="Phobius"/>
    </source>
</evidence>
<keyword evidence="2" id="KW-0812">Transmembrane</keyword>
<proteinExistence type="inferred from homology"/>
<comment type="similarity">
    <text evidence="1">Belongs to the protein kinase superfamily. ADCK protein kinase family.</text>
</comment>
<dbReference type="InterPro" id="IPR050154">
    <property type="entry name" value="UbiB_kinase"/>
</dbReference>
<accession>A0A9W6FU61</accession>
<dbReference type="InterPro" id="IPR004147">
    <property type="entry name" value="ABC1_dom"/>
</dbReference>
<dbReference type="RefSeq" id="WP_281794416.1">
    <property type="nucleotide sequence ID" value="NZ_BSDR01000001.1"/>
</dbReference>
<evidence type="ECO:0000313" key="4">
    <source>
        <dbReference type="EMBL" id="GLI34941.1"/>
    </source>
</evidence>
<dbReference type="InterPro" id="IPR000719">
    <property type="entry name" value="Prot_kinase_dom"/>
</dbReference>
<dbReference type="PANTHER" id="PTHR10566:SF113">
    <property type="entry name" value="PROTEIN ACTIVITY OF BC1 COMPLEX KINASE 7, CHLOROPLASTIC"/>
    <property type="match status" value="1"/>
</dbReference>
<feature type="transmembrane region" description="Helical" evidence="2">
    <location>
        <begin position="542"/>
        <end position="566"/>
    </location>
</feature>
<dbReference type="GO" id="GO:0004672">
    <property type="term" value="F:protein kinase activity"/>
    <property type="evidence" value="ECO:0007669"/>
    <property type="project" value="InterPro"/>
</dbReference>
<dbReference type="InterPro" id="IPR011009">
    <property type="entry name" value="Kinase-like_dom_sf"/>
</dbReference>
<dbReference type="Pfam" id="PF03109">
    <property type="entry name" value="ABC1"/>
    <property type="match status" value="1"/>
</dbReference>
<comment type="caution">
    <text evidence="4">The sequence shown here is derived from an EMBL/GenBank/DDBJ whole genome shotgun (WGS) entry which is preliminary data.</text>
</comment>
<dbReference type="Proteomes" id="UP001144372">
    <property type="component" value="Unassembled WGS sequence"/>
</dbReference>
<protein>
    <submittedName>
        <fullName evidence="4">Ubiquinone biosynthesis protein UbiB</fullName>
    </submittedName>
</protein>
<keyword evidence="4" id="KW-0830">Ubiquinone</keyword>
<evidence type="ECO:0000259" key="3">
    <source>
        <dbReference type="PROSITE" id="PS50011"/>
    </source>
</evidence>
<feature type="domain" description="Protein kinase" evidence="3">
    <location>
        <begin position="129"/>
        <end position="434"/>
    </location>
</feature>
<feature type="transmembrane region" description="Helical" evidence="2">
    <location>
        <begin position="504"/>
        <end position="522"/>
    </location>
</feature>
<evidence type="ECO:0000313" key="5">
    <source>
        <dbReference type="Proteomes" id="UP001144372"/>
    </source>
</evidence>
<reference evidence="4" key="1">
    <citation type="submission" date="2022-12" db="EMBL/GenBank/DDBJ databases">
        <title>Reference genome sequencing for broad-spectrum identification of bacterial and archaeal isolates by mass spectrometry.</title>
        <authorList>
            <person name="Sekiguchi Y."/>
            <person name="Tourlousse D.M."/>
        </authorList>
    </citation>
    <scope>NUCLEOTIDE SEQUENCE</scope>
    <source>
        <strain evidence="4">ASRB1</strain>
    </source>
</reference>
<dbReference type="SUPFAM" id="SSF56112">
    <property type="entry name" value="Protein kinase-like (PK-like)"/>
    <property type="match status" value="1"/>
</dbReference>
<dbReference type="PROSITE" id="PS50011">
    <property type="entry name" value="PROTEIN_KINASE_DOM"/>
    <property type="match status" value="1"/>
</dbReference>
<keyword evidence="2" id="KW-1133">Transmembrane helix</keyword>